<dbReference type="GO" id="GO:0009228">
    <property type="term" value="P:thiamine biosynthetic process"/>
    <property type="evidence" value="ECO:0007669"/>
    <property type="project" value="UniProtKB-KW"/>
</dbReference>
<feature type="binding site" evidence="1">
    <location>
        <position position="50"/>
    </location>
    <ligand>
        <name>Mg(2+)</name>
        <dbReference type="ChEBI" id="CHEBI:18420"/>
        <label>2</label>
    </ligand>
</feature>
<dbReference type="PIRSF" id="PIRSF005303">
    <property type="entry name" value="Thiam_monoph_kin"/>
    <property type="match status" value="1"/>
</dbReference>
<dbReference type="Gene3D" id="3.30.1330.10">
    <property type="entry name" value="PurM-like, N-terminal domain"/>
    <property type="match status" value="1"/>
</dbReference>
<feature type="binding site" evidence="1">
    <location>
        <position position="50"/>
    </location>
    <ligand>
        <name>Mg(2+)</name>
        <dbReference type="ChEBI" id="CHEBI:18420"/>
        <label>1</label>
    </ligand>
</feature>
<name>A0A9X3N726_9ACTN</name>
<dbReference type="InterPro" id="IPR006283">
    <property type="entry name" value="ThiL-like"/>
</dbReference>
<accession>A0A9X3N726</accession>
<organism evidence="4 5">
    <name type="scientific">Solirubrobacter phytolaccae</name>
    <dbReference type="NCBI Taxonomy" id="1404360"/>
    <lineage>
        <taxon>Bacteria</taxon>
        <taxon>Bacillati</taxon>
        <taxon>Actinomycetota</taxon>
        <taxon>Thermoleophilia</taxon>
        <taxon>Solirubrobacterales</taxon>
        <taxon>Solirubrobacteraceae</taxon>
        <taxon>Solirubrobacter</taxon>
    </lineage>
</organism>
<feature type="domain" description="PurM-like C-terminal" evidence="3">
    <location>
        <begin position="157"/>
        <end position="263"/>
    </location>
</feature>
<dbReference type="InterPro" id="IPR016188">
    <property type="entry name" value="PurM-like_N"/>
</dbReference>
<evidence type="ECO:0000313" key="5">
    <source>
        <dbReference type="Proteomes" id="UP001147653"/>
    </source>
</evidence>
<dbReference type="CDD" id="cd02194">
    <property type="entry name" value="ThiL"/>
    <property type="match status" value="1"/>
</dbReference>
<comment type="catalytic activity">
    <reaction evidence="1">
        <text>thiamine phosphate + ATP = thiamine diphosphate + ADP</text>
        <dbReference type="Rhea" id="RHEA:15913"/>
        <dbReference type="ChEBI" id="CHEBI:30616"/>
        <dbReference type="ChEBI" id="CHEBI:37575"/>
        <dbReference type="ChEBI" id="CHEBI:58937"/>
        <dbReference type="ChEBI" id="CHEBI:456216"/>
        <dbReference type="EC" id="2.7.4.16"/>
    </reaction>
</comment>
<keyword evidence="1" id="KW-0460">Magnesium</keyword>
<feature type="binding site" evidence="1">
    <location>
        <position position="127"/>
    </location>
    <ligand>
        <name>Mg(2+)</name>
        <dbReference type="ChEBI" id="CHEBI:18420"/>
        <label>1</label>
    </ligand>
</feature>
<dbReference type="HAMAP" id="MF_02128">
    <property type="entry name" value="TMP_kinase"/>
    <property type="match status" value="1"/>
</dbReference>
<feature type="binding site" evidence="1">
    <location>
        <position position="49"/>
    </location>
    <ligand>
        <name>Mg(2+)</name>
        <dbReference type="ChEBI" id="CHEBI:18420"/>
        <label>1</label>
    </ligand>
</feature>
<feature type="binding site" evidence="1">
    <location>
        <position position="214"/>
    </location>
    <ligand>
        <name>Mg(2+)</name>
        <dbReference type="ChEBI" id="CHEBI:18420"/>
        <label>3</label>
    </ligand>
</feature>
<keyword evidence="1" id="KW-0067">ATP-binding</keyword>
<evidence type="ECO:0000259" key="3">
    <source>
        <dbReference type="Pfam" id="PF02769"/>
    </source>
</evidence>
<gene>
    <name evidence="1 4" type="primary">thiL</name>
    <name evidence="4" type="ORF">OJ997_12200</name>
</gene>
<keyword evidence="1" id="KW-0547">Nucleotide-binding</keyword>
<feature type="binding site" evidence="1">
    <location>
        <position position="297"/>
    </location>
    <ligand>
        <name>substrate</name>
    </ligand>
</feature>
<dbReference type="Pfam" id="PF00586">
    <property type="entry name" value="AIRS"/>
    <property type="match status" value="1"/>
</dbReference>
<dbReference type="EMBL" id="JAPDDP010000018">
    <property type="protein sequence ID" value="MDA0181060.1"/>
    <property type="molecule type" value="Genomic_DNA"/>
</dbReference>
<comment type="similarity">
    <text evidence="1">Belongs to the thiamine-monophosphate kinase family.</text>
</comment>
<comment type="caution">
    <text evidence="1">Lacks conserved residue(s) required for the propagation of feature annotation.</text>
</comment>
<dbReference type="SUPFAM" id="SSF56042">
    <property type="entry name" value="PurM C-terminal domain-like"/>
    <property type="match status" value="1"/>
</dbReference>
<feature type="binding site" evidence="1">
    <location>
        <position position="79"/>
    </location>
    <ligand>
        <name>Mg(2+)</name>
        <dbReference type="ChEBI" id="CHEBI:18420"/>
        <label>2</label>
    </ligand>
</feature>
<keyword evidence="1" id="KW-0479">Metal-binding</keyword>
<feature type="binding site" evidence="1">
    <location>
        <position position="48"/>
    </location>
    <ligand>
        <name>Mg(2+)</name>
        <dbReference type="ChEBI" id="CHEBI:18420"/>
        <label>4</label>
    </ligand>
</feature>
<dbReference type="InterPro" id="IPR010918">
    <property type="entry name" value="PurM-like_C_dom"/>
</dbReference>
<feature type="binding site" evidence="1">
    <location>
        <position position="35"/>
    </location>
    <ligand>
        <name>Mg(2+)</name>
        <dbReference type="ChEBI" id="CHEBI:18420"/>
        <label>3</label>
    </ligand>
</feature>
<feature type="binding site" evidence="1">
    <location>
        <position position="35"/>
    </location>
    <ligand>
        <name>Mg(2+)</name>
        <dbReference type="ChEBI" id="CHEBI:18420"/>
        <label>4</label>
    </ligand>
</feature>
<feature type="binding site" evidence="1">
    <location>
        <position position="57"/>
    </location>
    <ligand>
        <name>substrate</name>
    </ligand>
</feature>
<proteinExistence type="inferred from homology"/>
<comment type="caution">
    <text evidence="4">The sequence shown here is derived from an EMBL/GenBank/DDBJ whole genome shotgun (WGS) entry which is preliminary data.</text>
</comment>
<reference evidence="4" key="1">
    <citation type="submission" date="2022-10" db="EMBL/GenBank/DDBJ databases">
        <title>The WGS of Solirubrobacter phytolaccae KCTC 29190.</title>
        <authorList>
            <person name="Jiang Z."/>
        </authorList>
    </citation>
    <scope>NUCLEOTIDE SEQUENCE</scope>
    <source>
        <strain evidence="4">KCTC 29190</strain>
    </source>
</reference>
<feature type="binding site" evidence="1">
    <location>
        <position position="258"/>
    </location>
    <ligand>
        <name>substrate</name>
    </ligand>
</feature>
<dbReference type="GO" id="GO:0009030">
    <property type="term" value="F:thiamine-phosphate kinase activity"/>
    <property type="evidence" value="ECO:0007669"/>
    <property type="project" value="UniProtKB-UniRule"/>
</dbReference>
<comment type="miscellaneous">
    <text evidence="1">Reaction mechanism of ThiL seems to utilize a direct, inline transfer of the gamma-phosphate of ATP to TMP rather than a phosphorylated enzyme intermediate.</text>
</comment>
<dbReference type="NCBIfam" id="TIGR01379">
    <property type="entry name" value="thiL"/>
    <property type="match status" value="1"/>
</dbReference>
<dbReference type="InterPro" id="IPR036676">
    <property type="entry name" value="PurM-like_C_sf"/>
</dbReference>
<comment type="function">
    <text evidence="1">Catalyzes the ATP-dependent phosphorylation of thiamine-monophosphate (TMP) to form thiamine-pyrophosphate (TPP), the active form of vitamin B1.</text>
</comment>
<dbReference type="Pfam" id="PF02769">
    <property type="entry name" value="AIRS_C"/>
    <property type="match status" value="1"/>
</dbReference>
<dbReference type="AlphaFoldDB" id="A0A9X3N726"/>
<keyword evidence="1" id="KW-0784">Thiamine biosynthesis</keyword>
<feature type="binding site" evidence="1">
    <location>
        <position position="79"/>
    </location>
    <ligand>
        <name>Mg(2+)</name>
        <dbReference type="ChEBI" id="CHEBI:18420"/>
        <label>4</label>
    </ligand>
</feature>
<dbReference type="GO" id="GO:0005524">
    <property type="term" value="F:ATP binding"/>
    <property type="evidence" value="ECO:0007669"/>
    <property type="project" value="UniProtKB-UniRule"/>
</dbReference>
<dbReference type="GO" id="GO:0000287">
    <property type="term" value="F:magnesium ion binding"/>
    <property type="evidence" value="ECO:0007669"/>
    <property type="project" value="UniProtKB-UniRule"/>
</dbReference>
<dbReference type="SUPFAM" id="SSF55326">
    <property type="entry name" value="PurM N-terminal domain-like"/>
    <property type="match status" value="1"/>
</dbReference>
<dbReference type="RefSeq" id="WP_270025371.1">
    <property type="nucleotide sequence ID" value="NZ_JAPDDP010000018.1"/>
</dbReference>
<evidence type="ECO:0000256" key="1">
    <source>
        <dbReference type="HAMAP-Rule" id="MF_02128"/>
    </source>
</evidence>
<keyword evidence="1 4" id="KW-0808">Transferase</keyword>
<feature type="binding site" evidence="1">
    <location>
        <position position="79"/>
    </location>
    <ligand>
        <name>Mg(2+)</name>
        <dbReference type="ChEBI" id="CHEBI:18420"/>
        <label>3</label>
    </ligand>
</feature>
<evidence type="ECO:0000313" key="4">
    <source>
        <dbReference type="EMBL" id="MDA0181060.1"/>
    </source>
</evidence>
<dbReference type="Proteomes" id="UP001147653">
    <property type="component" value="Unassembled WGS sequence"/>
</dbReference>
<comment type="pathway">
    <text evidence="1">Cofactor biosynthesis; thiamine diphosphate biosynthesis; thiamine diphosphate from thiamine phosphate: step 1/1.</text>
</comment>
<dbReference type="PANTHER" id="PTHR30270:SF0">
    <property type="entry name" value="THIAMINE-MONOPHOSPHATE KINASE"/>
    <property type="match status" value="1"/>
</dbReference>
<keyword evidence="1 4" id="KW-0418">Kinase</keyword>
<dbReference type="GO" id="GO:0009229">
    <property type="term" value="P:thiamine diphosphate biosynthetic process"/>
    <property type="evidence" value="ECO:0007669"/>
    <property type="project" value="UniProtKB-UniRule"/>
</dbReference>
<feature type="binding site" evidence="1">
    <location>
        <position position="216"/>
    </location>
    <ligand>
        <name>ATP</name>
        <dbReference type="ChEBI" id="CHEBI:30616"/>
    </ligand>
</feature>
<dbReference type="Gene3D" id="3.90.650.10">
    <property type="entry name" value="PurM-like C-terminal domain"/>
    <property type="match status" value="1"/>
</dbReference>
<feature type="binding site" evidence="1">
    <location>
        <begin position="126"/>
        <end position="127"/>
    </location>
    <ligand>
        <name>ATP</name>
        <dbReference type="ChEBI" id="CHEBI:30616"/>
    </ligand>
</feature>
<feature type="binding site" evidence="1">
    <location>
        <position position="153"/>
    </location>
    <ligand>
        <name>ATP</name>
        <dbReference type="ChEBI" id="CHEBI:30616"/>
    </ligand>
</feature>
<sequence>MRGSSTGIGELALIEAIRGALTVRSERVVRWIGDDCAVIRAGGACAVSTDVMVDGTHFRLGQASPEDVGWRALAGALSDIAAMGGEAGEAYLSVVLPPSMDDDDVLALHRGAEALASECGVTIAGGDLARGPALMVAVTVMGWADAPEDFVRRDTARPGDRVGVTGTLGASAAGLAILDGLAEGPPALVERYLRPWPRLKEGRALAGKATAMMDLSDGIASDARRLAEASGVKLILDAGALPHAPGVDSIQLAATGGEDYELLVCGPDSLPLLTWIGEVVEGEGVEWVGAPPDADAWRGFEH</sequence>
<feature type="binding site" evidence="1">
    <location>
        <position position="217"/>
    </location>
    <ligand>
        <name>Mg(2+)</name>
        <dbReference type="ChEBI" id="CHEBI:18420"/>
        <label>5</label>
    </ligand>
</feature>
<dbReference type="InterPro" id="IPR036921">
    <property type="entry name" value="PurM-like_N_sf"/>
</dbReference>
<evidence type="ECO:0000259" key="2">
    <source>
        <dbReference type="Pfam" id="PF00586"/>
    </source>
</evidence>
<feature type="domain" description="PurM-like N-terminal" evidence="2">
    <location>
        <begin position="33"/>
        <end position="143"/>
    </location>
</feature>
<keyword evidence="5" id="KW-1185">Reference proteome</keyword>
<dbReference type="EC" id="2.7.4.16" evidence="1"/>
<protein>
    <recommendedName>
        <fullName evidence="1">Thiamine-monophosphate kinase</fullName>
        <shortName evidence="1">TMP kinase</shortName>
        <shortName evidence="1">Thiamine-phosphate kinase</shortName>
        <ecNumber evidence="1">2.7.4.16</ecNumber>
    </recommendedName>
</protein>
<dbReference type="PANTHER" id="PTHR30270">
    <property type="entry name" value="THIAMINE-MONOPHOSPHATE KINASE"/>
    <property type="match status" value="1"/>
</dbReference>